<name>A0A0U1NJS1_9RHOB</name>
<evidence type="ECO:0000313" key="2">
    <source>
        <dbReference type="Proteomes" id="UP000048949"/>
    </source>
</evidence>
<evidence type="ECO:0000313" key="1">
    <source>
        <dbReference type="EMBL" id="CRK74723.1"/>
    </source>
</evidence>
<dbReference type="GO" id="GO:0032298">
    <property type="term" value="P:positive regulation of DNA-templated DNA replication initiation"/>
    <property type="evidence" value="ECO:0007669"/>
    <property type="project" value="TreeGrafter"/>
</dbReference>
<reference evidence="1 2" key="1">
    <citation type="submission" date="2015-04" db="EMBL/GenBank/DDBJ databases">
        <authorList>
            <person name="Syromyatnikov M.Y."/>
            <person name="Popov V.N."/>
        </authorList>
    </citation>
    <scope>NUCLEOTIDE SEQUENCE [LARGE SCALE GENOMIC DNA]</scope>
    <source>
        <strain evidence="1 2">CECT 5292</strain>
    </source>
</reference>
<dbReference type="GO" id="GO:0006260">
    <property type="term" value="P:DNA replication"/>
    <property type="evidence" value="ECO:0007669"/>
    <property type="project" value="InterPro"/>
</dbReference>
<accession>A0A0U1NJS1</accession>
<protein>
    <submittedName>
        <fullName evidence="1">DNA polymerase III subunit chi</fullName>
    </submittedName>
</protein>
<dbReference type="Gene3D" id="3.40.50.10110">
    <property type="entry name" value="DNA polymerase III subunit chi"/>
    <property type="match status" value="1"/>
</dbReference>
<dbReference type="STRING" id="282199.GCA_001049735_00758"/>
<dbReference type="OrthoDB" id="9795973at2"/>
<gene>
    <name evidence="1" type="ORF">NIG5292_00758</name>
</gene>
<dbReference type="Pfam" id="PF04364">
    <property type="entry name" value="DNA_pol3_chi"/>
    <property type="match status" value="1"/>
</dbReference>
<proteinExistence type="predicted"/>
<dbReference type="SUPFAM" id="SSF102400">
    <property type="entry name" value="DNA polymerase III chi subunit"/>
    <property type="match status" value="1"/>
</dbReference>
<sequence length="157" mass="16898">MGEVYFYHLTRAPLEVTLPTLLEKAVGAGMKCVVRGTEATDLEALDLAIWTARDDSFLPHGVAGGDHDAAQPILLTKGAQASYSNNANCLMSVHGAEVTADEATALTRACILFDGNDGAALQHAREQWRSLTGAGVTAQYWSEESGRWEKKAEHKPD</sequence>
<dbReference type="InterPro" id="IPR036768">
    <property type="entry name" value="PolIII_chi_sf"/>
</dbReference>
<dbReference type="EMBL" id="CVQV01000003">
    <property type="protein sequence ID" value="CRK74723.1"/>
    <property type="molecule type" value="Genomic_DNA"/>
</dbReference>
<organism evidence="1 2">
    <name type="scientific">Nereida ignava</name>
    <dbReference type="NCBI Taxonomy" id="282199"/>
    <lineage>
        <taxon>Bacteria</taxon>
        <taxon>Pseudomonadati</taxon>
        <taxon>Pseudomonadota</taxon>
        <taxon>Alphaproteobacteria</taxon>
        <taxon>Rhodobacterales</taxon>
        <taxon>Roseobacteraceae</taxon>
        <taxon>Nereida</taxon>
    </lineage>
</organism>
<dbReference type="GO" id="GO:0003677">
    <property type="term" value="F:DNA binding"/>
    <property type="evidence" value="ECO:0007669"/>
    <property type="project" value="InterPro"/>
</dbReference>
<keyword evidence="2" id="KW-1185">Reference proteome</keyword>
<dbReference type="Proteomes" id="UP000048949">
    <property type="component" value="Unassembled WGS sequence"/>
</dbReference>
<dbReference type="InterPro" id="IPR007459">
    <property type="entry name" value="DNA_pol3_chi"/>
</dbReference>
<dbReference type="GO" id="GO:0003887">
    <property type="term" value="F:DNA-directed DNA polymerase activity"/>
    <property type="evidence" value="ECO:0007669"/>
    <property type="project" value="InterPro"/>
</dbReference>
<dbReference type="PANTHER" id="PTHR38767">
    <property type="entry name" value="DNA POLYMERASE III SUBUNIT CHI"/>
    <property type="match status" value="1"/>
</dbReference>
<dbReference type="NCBIfam" id="NF004347">
    <property type="entry name" value="PRK05728.1-4"/>
    <property type="match status" value="1"/>
</dbReference>
<dbReference type="PANTHER" id="PTHR38767:SF1">
    <property type="entry name" value="DNA POLYMERASE III SUBUNIT CHI"/>
    <property type="match status" value="1"/>
</dbReference>
<dbReference type="AlphaFoldDB" id="A0A0U1NJS1"/>
<dbReference type="RefSeq" id="WP_048598116.1">
    <property type="nucleotide sequence ID" value="NZ_CBFHGK010000001.1"/>
</dbReference>